<protein>
    <recommendedName>
        <fullName evidence="3">Amino acid deaminase</fullName>
    </recommendedName>
</protein>
<dbReference type="PATRIC" id="fig|1079994.3.peg.243"/>
<proteinExistence type="predicted"/>
<dbReference type="OrthoDB" id="9342873at2"/>
<reference evidence="1 2" key="1">
    <citation type="journal article" date="2016" name="Front. Microbiol.">
        <title>Genomic Resource of Rice Seed Associated Bacteria.</title>
        <authorList>
            <person name="Midha S."/>
            <person name="Bansal K."/>
            <person name="Sharma S."/>
            <person name="Kumar N."/>
            <person name="Patil P.P."/>
            <person name="Chaudhry V."/>
            <person name="Patil P.B."/>
        </authorList>
    </citation>
    <scope>NUCLEOTIDE SEQUENCE [LARGE SCALE GENOMIC DNA]</scope>
    <source>
        <strain evidence="1 2">NS354</strain>
    </source>
</reference>
<dbReference type="RefSeq" id="WP_058592991.1">
    <property type="nucleotide sequence ID" value="NZ_LDRK01000011.1"/>
</dbReference>
<comment type="caution">
    <text evidence="1">The sequence shown here is derived from an EMBL/GenBank/DDBJ whole genome shotgun (WGS) entry which is preliminary data.</text>
</comment>
<sequence>MNDALGSPDFDFVLGCAREDAAAGWLALWGASTVIDEHTRVPSFDARIFDALHAAAGVAAEFPVGNAGLIHVYGYWFSEVPTPFGFKRDRWQQGDLARALGRPADAFHLARGADAEGPGSTPLQRVTDAALPHLRRPPQEARVGEAELRGSGADAVRCSRVVLVQCGDRDAAPALVYGIAPAERAETTAPLQLVTAFPFAGDADALLADFEAQPAPRWNAVVDP</sequence>
<evidence type="ECO:0000313" key="1">
    <source>
        <dbReference type="EMBL" id="KTR86977.1"/>
    </source>
</evidence>
<dbReference type="AlphaFoldDB" id="A0A147ER32"/>
<keyword evidence="2" id="KW-1185">Reference proteome</keyword>
<gene>
    <name evidence="1" type="ORF">NS354_02265</name>
</gene>
<accession>A0A147ER32</accession>
<name>A0A147ER32_9MICO</name>
<dbReference type="EMBL" id="LDRK01000011">
    <property type="protein sequence ID" value="KTR86977.1"/>
    <property type="molecule type" value="Genomic_DNA"/>
</dbReference>
<organism evidence="1 2">
    <name type="scientific">Leucobacter chromiiresistens</name>
    <dbReference type="NCBI Taxonomy" id="1079994"/>
    <lineage>
        <taxon>Bacteria</taxon>
        <taxon>Bacillati</taxon>
        <taxon>Actinomycetota</taxon>
        <taxon>Actinomycetes</taxon>
        <taxon>Micrococcales</taxon>
        <taxon>Microbacteriaceae</taxon>
        <taxon>Leucobacter</taxon>
    </lineage>
</organism>
<evidence type="ECO:0008006" key="3">
    <source>
        <dbReference type="Google" id="ProtNLM"/>
    </source>
</evidence>
<dbReference type="Proteomes" id="UP000070810">
    <property type="component" value="Unassembled WGS sequence"/>
</dbReference>
<evidence type="ECO:0000313" key="2">
    <source>
        <dbReference type="Proteomes" id="UP000070810"/>
    </source>
</evidence>